<evidence type="ECO:0008006" key="3">
    <source>
        <dbReference type="Google" id="ProtNLM"/>
    </source>
</evidence>
<accession>A0A1X7AKP1</accession>
<dbReference type="Proteomes" id="UP000196573">
    <property type="component" value="Unassembled WGS sequence"/>
</dbReference>
<keyword evidence="2" id="KW-1185">Reference proteome</keyword>
<dbReference type="EMBL" id="FWPT01000006">
    <property type="protein sequence ID" value="SMA48228.1"/>
    <property type="molecule type" value="Genomic_DNA"/>
</dbReference>
<name>A0A1X7AKP1_9GAMM</name>
<evidence type="ECO:0000313" key="2">
    <source>
        <dbReference type="Proteomes" id="UP000196573"/>
    </source>
</evidence>
<organism evidence="1 2">
    <name type="scientific">Parendozoicomonas haliclonae</name>
    <dbReference type="NCBI Taxonomy" id="1960125"/>
    <lineage>
        <taxon>Bacteria</taxon>
        <taxon>Pseudomonadati</taxon>
        <taxon>Pseudomonadota</taxon>
        <taxon>Gammaproteobacteria</taxon>
        <taxon>Oceanospirillales</taxon>
        <taxon>Endozoicomonadaceae</taxon>
        <taxon>Parendozoicomonas</taxon>
    </lineage>
</organism>
<gene>
    <name evidence="1" type="ORF">EHSB41UT_02658</name>
</gene>
<dbReference type="RefSeq" id="WP_087110664.1">
    <property type="nucleotide sequence ID" value="NZ_CBCSCN010000006.1"/>
</dbReference>
<evidence type="ECO:0000313" key="1">
    <source>
        <dbReference type="EMBL" id="SMA48228.1"/>
    </source>
</evidence>
<proteinExistence type="predicted"/>
<protein>
    <recommendedName>
        <fullName evidence="3">PcfJ-like protein</fullName>
    </recommendedName>
</protein>
<dbReference type="OrthoDB" id="5620376at2"/>
<dbReference type="Pfam" id="PF14284">
    <property type="entry name" value="PcfJ"/>
    <property type="match status" value="1"/>
</dbReference>
<reference evidence="1 2" key="1">
    <citation type="submission" date="2017-03" db="EMBL/GenBank/DDBJ databases">
        <authorList>
            <person name="Afonso C.L."/>
            <person name="Miller P.J."/>
            <person name="Scott M.A."/>
            <person name="Spackman E."/>
            <person name="Goraichik I."/>
            <person name="Dimitrov K.M."/>
            <person name="Suarez D.L."/>
            <person name="Swayne D.E."/>
        </authorList>
    </citation>
    <scope>NUCLEOTIDE SEQUENCE [LARGE SCALE GENOMIC DNA]</scope>
    <source>
        <strain evidence="1">SB41UT1</strain>
    </source>
</reference>
<sequence>MSLAQVSLPQDSPDPMQWCSQTKTLSIDWSEALRYPCRLYIPGWDDALNWYSEIYHEQEPSHLLEEPGIDLLKPTDNPYITAWQKTIPADLLEALSGFYRYQFVILRLVSQWPEARDLLKSNPTLLWLWVAFCQERKASESTILRGLRSKQPNVLSAMGLHGTSSSVRMLKRLQPDILDDALNRKIHKLWSRPQALDTLRHVPVITEVHLGLLHHNENLIGHPLFYAMAELNCHWQRQEALLLFRDCLRMGLRADHQLRQCRTIESLNRIHDRHAVQLYGGRYNNARVSVLKDENGSPLPFPAPPHPGTDLIKPITTPDELIKEGSVMHHCVGSYVRTVQEGKSYIYHMMEPQRVTIGLNLRDGKVVKLEQVKGRLNASASKDTMDIVRSWMAEVLSSR</sequence>
<dbReference type="InterPro" id="IPR025586">
    <property type="entry name" value="PcfJ"/>
</dbReference>
<dbReference type="AlphaFoldDB" id="A0A1X7AKP1"/>